<reference evidence="4 5" key="1">
    <citation type="submission" date="2016-10" db="EMBL/GenBank/DDBJ databases">
        <authorList>
            <person name="de Groot N.N."/>
        </authorList>
    </citation>
    <scope>NUCLEOTIDE SEQUENCE [LARGE SCALE GENOMIC DNA]</scope>
    <source>
        <strain evidence="4 5">CPCC 201354</strain>
    </source>
</reference>
<dbReference type="GO" id="GO:0008777">
    <property type="term" value="F:acetylornithine deacetylase activity"/>
    <property type="evidence" value="ECO:0007669"/>
    <property type="project" value="TreeGrafter"/>
</dbReference>
<dbReference type="PANTHER" id="PTHR43808">
    <property type="entry name" value="ACETYLORNITHINE DEACETYLASE"/>
    <property type="match status" value="1"/>
</dbReference>
<dbReference type="GO" id="GO:0046872">
    <property type="term" value="F:metal ion binding"/>
    <property type="evidence" value="ECO:0007669"/>
    <property type="project" value="UniProtKB-KW"/>
</dbReference>
<dbReference type="SUPFAM" id="SSF55031">
    <property type="entry name" value="Bacterial exopeptidase dimerisation domain"/>
    <property type="match status" value="1"/>
</dbReference>
<dbReference type="Pfam" id="PF01546">
    <property type="entry name" value="Peptidase_M20"/>
    <property type="match status" value="1"/>
</dbReference>
<evidence type="ECO:0000256" key="2">
    <source>
        <dbReference type="ARBA" id="ARBA00022801"/>
    </source>
</evidence>
<keyword evidence="2" id="KW-0378">Hydrolase</keyword>
<dbReference type="OrthoDB" id="7055905at2"/>
<dbReference type="Gene3D" id="3.40.630.10">
    <property type="entry name" value="Zn peptidases"/>
    <property type="match status" value="1"/>
</dbReference>
<evidence type="ECO:0000313" key="5">
    <source>
        <dbReference type="Proteomes" id="UP000198923"/>
    </source>
</evidence>
<dbReference type="SUPFAM" id="SSF53187">
    <property type="entry name" value="Zn-dependent exopeptidases"/>
    <property type="match status" value="1"/>
</dbReference>
<evidence type="ECO:0000313" key="4">
    <source>
        <dbReference type="EMBL" id="SDG65604.1"/>
    </source>
</evidence>
<dbReference type="Pfam" id="PF07687">
    <property type="entry name" value="M20_dimer"/>
    <property type="match status" value="1"/>
</dbReference>
<feature type="domain" description="Peptidase M20 dimerisation" evidence="3">
    <location>
        <begin position="165"/>
        <end position="267"/>
    </location>
</feature>
<dbReference type="InterPro" id="IPR050072">
    <property type="entry name" value="Peptidase_M20A"/>
</dbReference>
<organism evidence="4 5">
    <name type="scientific">Sinosporangium album</name>
    <dbReference type="NCBI Taxonomy" id="504805"/>
    <lineage>
        <taxon>Bacteria</taxon>
        <taxon>Bacillati</taxon>
        <taxon>Actinomycetota</taxon>
        <taxon>Actinomycetes</taxon>
        <taxon>Streptosporangiales</taxon>
        <taxon>Streptosporangiaceae</taxon>
        <taxon>Sinosporangium</taxon>
    </lineage>
</organism>
<evidence type="ECO:0000256" key="1">
    <source>
        <dbReference type="ARBA" id="ARBA00022723"/>
    </source>
</evidence>
<proteinExistence type="predicted"/>
<accession>A0A1G7W0N9</accession>
<dbReference type="PANTHER" id="PTHR43808:SF31">
    <property type="entry name" value="N-ACETYL-L-CITRULLINE DEACETYLASE"/>
    <property type="match status" value="1"/>
</dbReference>
<dbReference type="Gene3D" id="3.30.70.360">
    <property type="match status" value="1"/>
</dbReference>
<evidence type="ECO:0000259" key="3">
    <source>
        <dbReference type="Pfam" id="PF07687"/>
    </source>
</evidence>
<dbReference type="InterPro" id="IPR011650">
    <property type="entry name" value="Peptidase_M20_dimer"/>
</dbReference>
<dbReference type="InterPro" id="IPR036264">
    <property type="entry name" value="Bact_exopeptidase_dim_dom"/>
</dbReference>
<sequence length="364" mass="39869">MDVDAFLTSVEKLLAIPSTAERPEELRRALDFVLGYIGSAFTVEHFTSNGRPSALVYAGAARPERFRVILNGHLDVVPAAPEQFAPRRESGRLYARGAQDMKVSALVMADVFRAVAGRLPYAVGLQLVTDEEVGGYDGTAHQLGLGVAGDFIVIGEQSDLCLVTESKGMAVVDLRAEGRSAHSAYQWFGDNAAVKLWRTLDRVIAAYPIAAEEVWRTTVNVSRVTTPNTARNQVPDRAEAWLDFRFTPEDGDFNGRTREELAAHLSKFCEPGVTPIVVQADPPHYADPSNPDVRALQEAARRQGYSGDFLRKHGAADGRFYYQRGMEAVIFGVTGAGQHGPDEYVDIASIASYHRALVEFLENL</sequence>
<dbReference type="InterPro" id="IPR002933">
    <property type="entry name" value="Peptidase_M20"/>
</dbReference>
<dbReference type="STRING" id="504805.SAMN05421505_106146"/>
<gene>
    <name evidence="4" type="ORF">SAMN05421505_106146</name>
</gene>
<dbReference type="EMBL" id="FNCN01000006">
    <property type="protein sequence ID" value="SDG65604.1"/>
    <property type="molecule type" value="Genomic_DNA"/>
</dbReference>
<dbReference type="GO" id="GO:0006526">
    <property type="term" value="P:L-arginine biosynthetic process"/>
    <property type="evidence" value="ECO:0007669"/>
    <property type="project" value="TreeGrafter"/>
</dbReference>
<name>A0A1G7W0N9_9ACTN</name>
<keyword evidence="5" id="KW-1185">Reference proteome</keyword>
<dbReference type="AlphaFoldDB" id="A0A1G7W0N9"/>
<keyword evidence="1" id="KW-0479">Metal-binding</keyword>
<dbReference type="Proteomes" id="UP000198923">
    <property type="component" value="Unassembled WGS sequence"/>
</dbReference>
<protein>
    <submittedName>
        <fullName evidence="4">Succinyl-diaminopimelate desuccinylase</fullName>
    </submittedName>
</protein>